<dbReference type="InterPro" id="IPR006119">
    <property type="entry name" value="Resolv_N"/>
</dbReference>
<dbReference type="SUPFAM" id="SSF53041">
    <property type="entry name" value="Resolvase-like"/>
    <property type="match status" value="1"/>
</dbReference>
<dbReference type="InterPro" id="IPR050639">
    <property type="entry name" value="SSR_resolvase"/>
</dbReference>
<evidence type="ECO:0000313" key="4">
    <source>
        <dbReference type="Proteomes" id="UP001185012"/>
    </source>
</evidence>
<dbReference type="PROSITE" id="PS51736">
    <property type="entry name" value="RECOMBINASES_3"/>
    <property type="match status" value="1"/>
</dbReference>
<comment type="caution">
    <text evidence="3">The sequence shown here is derived from an EMBL/GenBank/DDBJ whole genome shotgun (WGS) entry which is preliminary data.</text>
</comment>
<dbReference type="EMBL" id="JAVDQG010000001">
    <property type="protein sequence ID" value="MDR6224308.1"/>
    <property type="molecule type" value="Genomic_DNA"/>
</dbReference>
<gene>
    <name evidence="3" type="ORF">JOE21_000296</name>
</gene>
<proteinExistence type="inferred from homology"/>
<evidence type="ECO:0000259" key="2">
    <source>
        <dbReference type="PROSITE" id="PS51736"/>
    </source>
</evidence>
<evidence type="ECO:0000313" key="3">
    <source>
        <dbReference type="EMBL" id="MDR6224308.1"/>
    </source>
</evidence>
<protein>
    <submittedName>
        <fullName evidence="3">DNA invertase Pin-like site-specific DNA recombinase</fullName>
    </submittedName>
</protein>
<organism evidence="3 4">
    <name type="scientific">Desmospora profundinema</name>
    <dbReference type="NCBI Taxonomy" id="1571184"/>
    <lineage>
        <taxon>Bacteria</taxon>
        <taxon>Bacillati</taxon>
        <taxon>Bacillota</taxon>
        <taxon>Bacilli</taxon>
        <taxon>Bacillales</taxon>
        <taxon>Thermoactinomycetaceae</taxon>
        <taxon>Desmospora</taxon>
    </lineage>
</organism>
<dbReference type="InterPro" id="IPR036162">
    <property type="entry name" value="Resolvase-like_N_sf"/>
</dbReference>
<dbReference type="PANTHER" id="PTHR30461:SF26">
    <property type="entry name" value="RESOLVASE HOMOLOG YNEB"/>
    <property type="match status" value="1"/>
</dbReference>
<keyword evidence="4" id="KW-1185">Reference proteome</keyword>
<sequence>MKGAIYTRVSTRRLEQEASLDRQEADLKEWANQLGIDVAIAVGDQKSGFDMDRPGLFQLIHAVQQDGIEAVLIQDDTRLGRGEAKLAVVHQLQKNGCRIFSRQEDGEMELDAGESTVLAIMAKVEELQRKWMSQKISWGMQRAMRERGYNPAANLKNQGKGGRERKQVPIEQIVALKEKKLTFEEIAATLQGFGYDVSRATVHRRYREWKQKTDT</sequence>
<dbReference type="SMART" id="SM00857">
    <property type="entry name" value="Resolvase"/>
    <property type="match status" value="1"/>
</dbReference>
<feature type="domain" description="Resolvase/invertase-type recombinase catalytic" evidence="2">
    <location>
        <begin position="2"/>
        <end position="147"/>
    </location>
</feature>
<accession>A0ABU1IHR2</accession>
<name>A0ABU1IHR2_9BACL</name>
<dbReference type="Gene3D" id="3.40.50.1390">
    <property type="entry name" value="Resolvase, N-terminal catalytic domain"/>
    <property type="match status" value="1"/>
</dbReference>
<dbReference type="PANTHER" id="PTHR30461">
    <property type="entry name" value="DNA-INVERTASE FROM LAMBDOID PROPHAGE"/>
    <property type="match status" value="1"/>
</dbReference>
<dbReference type="RefSeq" id="WP_309861465.1">
    <property type="nucleotide sequence ID" value="NZ_JAVDQG010000001.1"/>
</dbReference>
<dbReference type="Proteomes" id="UP001185012">
    <property type="component" value="Unassembled WGS sequence"/>
</dbReference>
<comment type="similarity">
    <text evidence="1">Belongs to the site-specific recombinase resolvase family.</text>
</comment>
<reference evidence="3 4" key="1">
    <citation type="submission" date="2023-07" db="EMBL/GenBank/DDBJ databases">
        <title>Genomic Encyclopedia of Type Strains, Phase IV (KMG-IV): sequencing the most valuable type-strain genomes for metagenomic binning, comparative biology and taxonomic classification.</title>
        <authorList>
            <person name="Goeker M."/>
        </authorList>
    </citation>
    <scope>NUCLEOTIDE SEQUENCE [LARGE SCALE GENOMIC DNA]</scope>
    <source>
        <strain evidence="3 4">DSM 45903</strain>
    </source>
</reference>
<dbReference type="CDD" id="cd00338">
    <property type="entry name" value="Ser_Recombinase"/>
    <property type="match status" value="1"/>
</dbReference>
<evidence type="ECO:0000256" key="1">
    <source>
        <dbReference type="ARBA" id="ARBA00009913"/>
    </source>
</evidence>
<dbReference type="Pfam" id="PF00239">
    <property type="entry name" value="Resolvase"/>
    <property type="match status" value="1"/>
</dbReference>